<keyword evidence="6" id="KW-1185">Reference proteome</keyword>
<dbReference type="UniPathway" id="UPA00162"/>
<evidence type="ECO:0000313" key="6">
    <source>
        <dbReference type="Proteomes" id="UP000242444"/>
    </source>
</evidence>
<dbReference type="FunCoup" id="A0A263D2D5">
    <property type="interactions" value="74"/>
</dbReference>
<gene>
    <name evidence="5" type="ORF">CFN78_13430</name>
</gene>
<protein>
    <submittedName>
        <fullName evidence="5">Glucosyl transferase</fullName>
    </submittedName>
</protein>
<evidence type="ECO:0000259" key="4">
    <source>
        <dbReference type="Pfam" id="PF06722"/>
    </source>
</evidence>
<dbReference type="InterPro" id="IPR002213">
    <property type="entry name" value="UDP_glucos_trans"/>
</dbReference>
<dbReference type="GO" id="GO:0008194">
    <property type="term" value="F:UDP-glycosyltransferase activity"/>
    <property type="evidence" value="ECO:0007669"/>
    <property type="project" value="InterPro"/>
</dbReference>
<name>A0A263D2D5_9PSEU</name>
<reference evidence="5 6" key="1">
    <citation type="submission" date="2017-07" db="EMBL/GenBank/DDBJ databases">
        <title>Amycolatopsis antarcticus sp. nov., isolated from the surface of an Antarcticus brown macroalga.</title>
        <authorList>
            <person name="Wang J."/>
            <person name="Leiva S."/>
            <person name="Huang J."/>
            <person name="Huang Y."/>
        </authorList>
    </citation>
    <scope>NUCLEOTIDE SEQUENCE [LARGE SCALE GENOMIC DNA]</scope>
    <source>
        <strain evidence="5 6">AU-G6</strain>
    </source>
</reference>
<keyword evidence="2" id="KW-0045">Antibiotic biosynthesis</keyword>
<dbReference type="Proteomes" id="UP000242444">
    <property type="component" value="Unassembled WGS sequence"/>
</dbReference>
<evidence type="ECO:0000259" key="3">
    <source>
        <dbReference type="Pfam" id="PF03033"/>
    </source>
</evidence>
<dbReference type="AlphaFoldDB" id="A0A263D2D5"/>
<sequence length="423" mass="46469">MRIAMVAIGSRGDVQPFIALGAGLRARGHQVRLATHGDFRKLTEEAGLEFFPIPGSPKHYFESPELIKSLRKSPSILRLTRTMPKHTAQAAAEGMAQLDACVAPAFQNVDLVVSSVFNRNTYLANPPDVPWALVSWYPNTPTSAFPAMGTPELPLGRLYNRLTHHVSHAIEWRMCRPIVNAYREKLGKKPLGPRVPFAALEDDRPTFCLQSPSVLPAPADWPATNHVAGYWFWDREWQAPPELVELIEGGPAPVVLSFGSLWPAYPENSLQIVLDAVRAAGRRLVMIDGPKDTELPDDVLRLHDVDYTWLFPRAAAVIHHGGFGTGAAVLRAGVPQVVVPIFVDHPFWAARMAGLGVAPEGIPGAKLTARRLNRAVTRALEDPRMREKAADIGRYVRSDRGVERACEVLENWAGVAPSTEAVT</sequence>
<dbReference type="SUPFAM" id="SSF53756">
    <property type="entry name" value="UDP-Glycosyltransferase/glycogen phosphorylase"/>
    <property type="match status" value="1"/>
</dbReference>
<evidence type="ECO:0000256" key="2">
    <source>
        <dbReference type="ARBA" id="ARBA00023194"/>
    </source>
</evidence>
<dbReference type="InParanoid" id="A0A263D2D5"/>
<organism evidence="5 6">
    <name type="scientific">Amycolatopsis antarctica</name>
    <dbReference type="NCBI Taxonomy" id="1854586"/>
    <lineage>
        <taxon>Bacteria</taxon>
        <taxon>Bacillati</taxon>
        <taxon>Actinomycetota</taxon>
        <taxon>Actinomycetes</taxon>
        <taxon>Pseudonocardiales</taxon>
        <taxon>Pseudonocardiaceae</taxon>
        <taxon>Amycolatopsis</taxon>
    </lineage>
</organism>
<dbReference type="PANTHER" id="PTHR48050">
    <property type="entry name" value="STEROL 3-BETA-GLUCOSYLTRANSFERASE"/>
    <property type="match status" value="1"/>
</dbReference>
<dbReference type="InterPro" id="IPR004276">
    <property type="entry name" value="GlycoTrans_28_N"/>
</dbReference>
<dbReference type="GO" id="GO:0005975">
    <property type="term" value="P:carbohydrate metabolic process"/>
    <property type="evidence" value="ECO:0007669"/>
    <property type="project" value="InterPro"/>
</dbReference>
<comment type="pathway">
    <text evidence="1">Antibiotic biosynthesis; vancomycin biosynthesis.</text>
</comment>
<proteinExistence type="predicted"/>
<dbReference type="Pfam" id="PF06722">
    <property type="entry name" value="EryCIII-like_C"/>
    <property type="match status" value="1"/>
</dbReference>
<dbReference type="Pfam" id="PF03033">
    <property type="entry name" value="Glyco_transf_28"/>
    <property type="match status" value="1"/>
</dbReference>
<comment type="caution">
    <text evidence="5">The sequence shown here is derived from an EMBL/GenBank/DDBJ whole genome shotgun (WGS) entry which is preliminary data.</text>
</comment>
<feature type="domain" description="Glycosyltransferase family 28 N-terminal" evidence="3">
    <location>
        <begin position="3"/>
        <end position="112"/>
    </location>
</feature>
<evidence type="ECO:0000256" key="1">
    <source>
        <dbReference type="ARBA" id="ARBA00004660"/>
    </source>
</evidence>
<dbReference type="Gene3D" id="3.40.50.2000">
    <property type="entry name" value="Glycogen Phosphorylase B"/>
    <property type="match status" value="2"/>
</dbReference>
<dbReference type="PANTHER" id="PTHR48050:SF13">
    <property type="entry name" value="STEROL 3-BETA-GLUCOSYLTRANSFERASE UGT80A2"/>
    <property type="match status" value="1"/>
</dbReference>
<dbReference type="GO" id="GO:0033072">
    <property type="term" value="P:vancomycin biosynthetic process"/>
    <property type="evidence" value="ECO:0007669"/>
    <property type="project" value="UniProtKB-UniPathway"/>
</dbReference>
<dbReference type="CDD" id="cd03784">
    <property type="entry name" value="GT1_Gtf-like"/>
    <property type="match status" value="1"/>
</dbReference>
<dbReference type="RefSeq" id="WP_094863111.1">
    <property type="nucleotide sequence ID" value="NZ_NKYE01000007.1"/>
</dbReference>
<dbReference type="OrthoDB" id="3253247at2"/>
<keyword evidence="5" id="KW-0808">Transferase</keyword>
<dbReference type="InterPro" id="IPR050426">
    <property type="entry name" value="Glycosyltransferase_28"/>
</dbReference>
<evidence type="ECO:0000313" key="5">
    <source>
        <dbReference type="EMBL" id="OZM72634.1"/>
    </source>
</evidence>
<accession>A0A263D2D5</accession>
<dbReference type="FunFam" id="3.40.50.2000:FF:000009">
    <property type="entry name" value="Sterol 3-beta-glucosyltransferase UGT80A2"/>
    <property type="match status" value="1"/>
</dbReference>
<dbReference type="EMBL" id="NKYE01000007">
    <property type="protein sequence ID" value="OZM72634.1"/>
    <property type="molecule type" value="Genomic_DNA"/>
</dbReference>
<feature type="domain" description="Erythromycin biosynthesis protein CIII-like C-terminal" evidence="4">
    <location>
        <begin position="290"/>
        <end position="392"/>
    </location>
</feature>
<dbReference type="InterPro" id="IPR010610">
    <property type="entry name" value="EryCIII-like_C"/>
</dbReference>
<dbReference type="GO" id="GO:0016758">
    <property type="term" value="F:hexosyltransferase activity"/>
    <property type="evidence" value="ECO:0007669"/>
    <property type="project" value="InterPro"/>
</dbReference>